<feature type="domain" description="OmpR/PhoB-type" evidence="9">
    <location>
        <begin position="137"/>
        <end position="233"/>
    </location>
</feature>
<dbReference type="InterPro" id="IPR036388">
    <property type="entry name" value="WH-like_DNA-bd_sf"/>
</dbReference>
<keyword evidence="1 6" id="KW-0597">Phosphoprotein</keyword>
<evidence type="ECO:0000313" key="11">
    <source>
        <dbReference type="Proteomes" id="UP001597375"/>
    </source>
</evidence>
<evidence type="ECO:0000256" key="7">
    <source>
        <dbReference type="PROSITE-ProRule" id="PRU01091"/>
    </source>
</evidence>
<keyword evidence="4 7" id="KW-0238">DNA-binding</keyword>
<dbReference type="SUPFAM" id="SSF52172">
    <property type="entry name" value="CheY-like"/>
    <property type="match status" value="1"/>
</dbReference>
<reference evidence="11" key="1">
    <citation type="journal article" date="2019" name="Int. J. Syst. Evol. Microbiol.">
        <title>The Global Catalogue of Microorganisms (GCM) 10K type strain sequencing project: providing services to taxonomists for standard genome sequencing and annotation.</title>
        <authorList>
            <consortium name="The Broad Institute Genomics Platform"/>
            <consortium name="The Broad Institute Genome Sequencing Center for Infectious Disease"/>
            <person name="Wu L."/>
            <person name="Ma J."/>
        </authorList>
    </citation>
    <scope>NUCLEOTIDE SEQUENCE [LARGE SCALE GENOMIC DNA]</scope>
    <source>
        <strain evidence="11">CGMCC 4.7106</strain>
    </source>
</reference>
<evidence type="ECO:0000256" key="5">
    <source>
        <dbReference type="ARBA" id="ARBA00023163"/>
    </source>
</evidence>
<keyword evidence="3" id="KW-0805">Transcription regulation</keyword>
<dbReference type="PANTHER" id="PTHR48111">
    <property type="entry name" value="REGULATOR OF RPOS"/>
    <property type="match status" value="1"/>
</dbReference>
<sequence length="236" mass="26772">MSQELHHAAMQRVLIVEDEVDIADLIMFNLQRAGYEVLKAHDGIAGTEIAIRERPDLMVLDLMLPGRDGYSVFREVRRDARTAHIPVIMLTARAQTEDRIQGLEAGADDYLTKPFSPKELVLRVNAILKRADAPPGAVEYEFGPFRFDKNSVKFYLENEPLDLTSTEFKLLLFLCERSGKPQDRNDLHRTVWGYSDEVHSRTLDTHMKRLRQKLGAHGAIIETVRGVGYQVASLVS</sequence>
<evidence type="ECO:0000313" key="10">
    <source>
        <dbReference type="EMBL" id="MFD2257962.1"/>
    </source>
</evidence>
<dbReference type="Proteomes" id="UP001597375">
    <property type="component" value="Unassembled WGS sequence"/>
</dbReference>
<evidence type="ECO:0000256" key="6">
    <source>
        <dbReference type="PROSITE-ProRule" id="PRU00169"/>
    </source>
</evidence>
<dbReference type="InterPro" id="IPR016032">
    <property type="entry name" value="Sig_transdc_resp-reg_C-effctor"/>
</dbReference>
<protein>
    <submittedName>
        <fullName evidence="10">Response regulator transcription factor</fullName>
    </submittedName>
</protein>
<evidence type="ECO:0000259" key="9">
    <source>
        <dbReference type="PROSITE" id="PS51755"/>
    </source>
</evidence>
<evidence type="ECO:0000256" key="1">
    <source>
        <dbReference type="ARBA" id="ARBA00022553"/>
    </source>
</evidence>
<evidence type="ECO:0000256" key="4">
    <source>
        <dbReference type="ARBA" id="ARBA00023125"/>
    </source>
</evidence>
<feature type="modified residue" description="4-aspartylphosphate" evidence="6">
    <location>
        <position position="61"/>
    </location>
</feature>
<dbReference type="PROSITE" id="PS51755">
    <property type="entry name" value="OMPR_PHOB"/>
    <property type="match status" value="1"/>
</dbReference>
<dbReference type="SUPFAM" id="SSF46894">
    <property type="entry name" value="C-terminal effector domain of the bipartite response regulators"/>
    <property type="match status" value="1"/>
</dbReference>
<evidence type="ECO:0000259" key="8">
    <source>
        <dbReference type="PROSITE" id="PS50110"/>
    </source>
</evidence>
<keyword evidence="11" id="KW-1185">Reference proteome</keyword>
<dbReference type="InterPro" id="IPR039420">
    <property type="entry name" value="WalR-like"/>
</dbReference>
<comment type="caution">
    <text evidence="10">The sequence shown here is derived from an EMBL/GenBank/DDBJ whole genome shotgun (WGS) entry which is preliminary data.</text>
</comment>
<proteinExistence type="predicted"/>
<accession>A0ABW5DA62</accession>
<dbReference type="InterPro" id="IPR001789">
    <property type="entry name" value="Sig_transdc_resp-reg_receiver"/>
</dbReference>
<dbReference type="PROSITE" id="PS50110">
    <property type="entry name" value="RESPONSE_REGULATORY"/>
    <property type="match status" value="1"/>
</dbReference>
<dbReference type="EMBL" id="JBHUIT010000034">
    <property type="protein sequence ID" value="MFD2257962.1"/>
    <property type="molecule type" value="Genomic_DNA"/>
</dbReference>
<gene>
    <name evidence="10" type="ORF">ACFSSA_14870</name>
</gene>
<dbReference type="RefSeq" id="WP_386821378.1">
    <property type="nucleotide sequence ID" value="NZ_JBHUIT010000034.1"/>
</dbReference>
<dbReference type="SMART" id="SM00448">
    <property type="entry name" value="REC"/>
    <property type="match status" value="1"/>
</dbReference>
<organism evidence="10 11">
    <name type="scientific">Luteolibacter algae</name>
    <dbReference type="NCBI Taxonomy" id="454151"/>
    <lineage>
        <taxon>Bacteria</taxon>
        <taxon>Pseudomonadati</taxon>
        <taxon>Verrucomicrobiota</taxon>
        <taxon>Verrucomicrobiia</taxon>
        <taxon>Verrucomicrobiales</taxon>
        <taxon>Verrucomicrobiaceae</taxon>
        <taxon>Luteolibacter</taxon>
    </lineage>
</organism>
<dbReference type="Pfam" id="PF00486">
    <property type="entry name" value="Trans_reg_C"/>
    <property type="match status" value="1"/>
</dbReference>
<dbReference type="CDD" id="cd00383">
    <property type="entry name" value="trans_reg_C"/>
    <property type="match status" value="1"/>
</dbReference>
<name>A0ABW5DA62_9BACT</name>
<evidence type="ECO:0000256" key="2">
    <source>
        <dbReference type="ARBA" id="ARBA00023012"/>
    </source>
</evidence>
<keyword evidence="5" id="KW-0804">Transcription</keyword>
<feature type="DNA-binding region" description="OmpR/PhoB-type" evidence="7">
    <location>
        <begin position="137"/>
        <end position="233"/>
    </location>
</feature>
<feature type="domain" description="Response regulatory" evidence="8">
    <location>
        <begin position="12"/>
        <end position="128"/>
    </location>
</feature>
<evidence type="ECO:0000256" key="3">
    <source>
        <dbReference type="ARBA" id="ARBA00023015"/>
    </source>
</evidence>
<dbReference type="Gene3D" id="3.40.50.2300">
    <property type="match status" value="1"/>
</dbReference>
<dbReference type="Gene3D" id="1.10.10.10">
    <property type="entry name" value="Winged helix-like DNA-binding domain superfamily/Winged helix DNA-binding domain"/>
    <property type="match status" value="1"/>
</dbReference>
<dbReference type="SMART" id="SM00862">
    <property type="entry name" value="Trans_reg_C"/>
    <property type="match status" value="1"/>
</dbReference>
<dbReference type="Pfam" id="PF00072">
    <property type="entry name" value="Response_reg"/>
    <property type="match status" value="1"/>
</dbReference>
<dbReference type="PANTHER" id="PTHR48111:SF21">
    <property type="entry name" value="DNA-BINDING DUAL MASTER TRANSCRIPTIONAL REGULATOR RPAA"/>
    <property type="match status" value="1"/>
</dbReference>
<dbReference type="InterPro" id="IPR001867">
    <property type="entry name" value="OmpR/PhoB-type_DNA-bd"/>
</dbReference>
<dbReference type="InterPro" id="IPR011006">
    <property type="entry name" value="CheY-like_superfamily"/>
</dbReference>
<keyword evidence="2" id="KW-0902">Two-component regulatory system</keyword>